<gene>
    <name evidence="2" type="ORF">ENV67_08220</name>
</gene>
<reference evidence="2" key="1">
    <citation type="journal article" date="2020" name="mSystems">
        <title>Genome- and Community-Level Interaction Insights into Carbon Utilization and Element Cycling Functions of Hydrothermarchaeota in Hydrothermal Sediment.</title>
        <authorList>
            <person name="Zhou Z."/>
            <person name="Liu Y."/>
            <person name="Xu W."/>
            <person name="Pan J."/>
            <person name="Luo Z.H."/>
            <person name="Li M."/>
        </authorList>
    </citation>
    <scope>NUCLEOTIDE SEQUENCE [LARGE SCALE GENOMIC DNA]</scope>
    <source>
        <strain evidence="2">SpSt-780</strain>
    </source>
</reference>
<comment type="caution">
    <text evidence="2">The sequence shown here is derived from an EMBL/GenBank/DDBJ whole genome shotgun (WGS) entry which is preliminary data.</text>
</comment>
<accession>A0A7C4YAV4</accession>
<dbReference type="InterPro" id="IPR026444">
    <property type="entry name" value="Secre_tail"/>
</dbReference>
<evidence type="ECO:0000313" key="2">
    <source>
        <dbReference type="EMBL" id="HGW92504.1"/>
    </source>
</evidence>
<organism evidence="2">
    <name type="scientific">candidate division WOR-3 bacterium</name>
    <dbReference type="NCBI Taxonomy" id="2052148"/>
    <lineage>
        <taxon>Bacteria</taxon>
        <taxon>Bacteria division WOR-3</taxon>
    </lineage>
</organism>
<protein>
    <submittedName>
        <fullName evidence="2">T9SS type A sorting domain-containing protein</fullName>
    </submittedName>
</protein>
<name>A0A7C4YAV4_UNCW3</name>
<proteinExistence type="predicted"/>
<dbReference type="EMBL" id="DTHG01000099">
    <property type="protein sequence ID" value="HGW92504.1"/>
    <property type="molecule type" value="Genomic_DNA"/>
</dbReference>
<sequence>MKYKTLLLFLLGLSLIPSQRIVVSELFTNTGCGPCVSANAELTRLSKLYFDSLAIIRFHMYWPSSTDPFYTANPSENNARRRYYFNFNYVPHLVVDGDTNDASSYESRITSEFSNPSPAELSFTVDYDTITRTGYVNYKVKATDNIPYQKLRLRTVITESYVYYTGPNGDPVHHQALRDMIPDTLGISISLVSPPDSVYGSIPFTINSSWNVNNCEIVSFLQTDSIVASGSFRKRPILQGAKFRFSPHLELISDTIFEISGNNNGYIDPGENAVIFARTQNFFGSSDTVKYELISSDPYISIINGLYVKTNVFHYDTISNEFEPLSFSISPSTPQGHLFTILLKMGVKSQFLNNYNSIYDTIKIIAGTPTIIFSDGFESGLGEWVTGGLGHIYQSSNEIHSGSYSALVGVPPPGPEPNGDDWMYKEITLPSDPDYIYVDFWVKRGTEDAITYDWQRAQLLNSTGAVLQTFYNVCANDKEWKHLFYDISSRKGQTVRVRFLTHGDGYTDETWQYIDDFRILTYKTVGIDEEIVKFEEMNNIITGELRFSLVKDAFVNVKLFDITGKKVAEEKKRMNAGINSFSFKKLNPGVYFLRIETSGKDFTKKVIFIR</sequence>
<dbReference type="Gene3D" id="2.60.120.260">
    <property type="entry name" value="Galactose-binding domain-like"/>
    <property type="match status" value="1"/>
</dbReference>
<dbReference type="Gene3D" id="2.60.40.10">
    <property type="entry name" value="Immunoglobulins"/>
    <property type="match status" value="1"/>
</dbReference>
<dbReference type="AlphaFoldDB" id="A0A7C4YAV4"/>
<feature type="domain" description="Secretion system C-terminal sorting" evidence="1">
    <location>
        <begin position="554"/>
        <end position="607"/>
    </location>
</feature>
<dbReference type="NCBIfam" id="TIGR04183">
    <property type="entry name" value="Por_Secre_tail"/>
    <property type="match status" value="1"/>
</dbReference>
<dbReference type="InterPro" id="IPR036249">
    <property type="entry name" value="Thioredoxin-like_sf"/>
</dbReference>
<dbReference type="Pfam" id="PF18962">
    <property type="entry name" value="Por_Secre_tail"/>
    <property type="match status" value="1"/>
</dbReference>
<dbReference type="SUPFAM" id="SSF52833">
    <property type="entry name" value="Thioredoxin-like"/>
    <property type="match status" value="1"/>
</dbReference>
<dbReference type="InterPro" id="IPR013783">
    <property type="entry name" value="Ig-like_fold"/>
</dbReference>
<evidence type="ECO:0000259" key="1">
    <source>
        <dbReference type="Pfam" id="PF18962"/>
    </source>
</evidence>